<dbReference type="InterPro" id="IPR036388">
    <property type="entry name" value="WH-like_DNA-bd_sf"/>
</dbReference>
<dbReference type="PANTHER" id="PTHR44846">
    <property type="entry name" value="MANNOSYL-D-GLYCERATE TRANSPORT/METABOLISM SYSTEM REPRESSOR MNGR-RELATED"/>
    <property type="match status" value="1"/>
</dbReference>
<accession>A0A3A4NS82</accession>
<dbReference type="SMART" id="SM00866">
    <property type="entry name" value="UTRA"/>
    <property type="match status" value="1"/>
</dbReference>
<evidence type="ECO:0000256" key="2">
    <source>
        <dbReference type="ARBA" id="ARBA00023125"/>
    </source>
</evidence>
<dbReference type="SUPFAM" id="SSF64288">
    <property type="entry name" value="Chorismate lyase-like"/>
    <property type="match status" value="1"/>
</dbReference>
<organism evidence="5 6">
    <name type="scientific">Abyssobacteria bacterium (strain SURF_5)</name>
    <dbReference type="NCBI Taxonomy" id="2093360"/>
    <lineage>
        <taxon>Bacteria</taxon>
        <taxon>Pseudomonadati</taxon>
        <taxon>Candidatus Hydrogenedentota</taxon>
        <taxon>Candidatus Abyssobacteria</taxon>
    </lineage>
</organism>
<keyword evidence="2" id="KW-0238">DNA-binding</keyword>
<dbReference type="InterPro" id="IPR000524">
    <property type="entry name" value="Tscrpt_reg_HTH_GntR"/>
</dbReference>
<evidence type="ECO:0000313" key="6">
    <source>
        <dbReference type="Proteomes" id="UP000265882"/>
    </source>
</evidence>
<evidence type="ECO:0000256" key="3">
    <source>
        <dbReference type="ARBA" id="ARBA00023163"/>
    </source>
</evidence>
<dbReference type="SMART" id="SM00345">
    <property type="entry name" value="HTH_GNTR"/>
    <property type="match status" value="1"/>
</dbReference>
<evidence type="ECO:0000259" key="4">
    <source>
        <dbReference type="PROSITE" id="PS50949"/>
    </source>
</evidence>
<dbReference type="Proteomes" id="UP000265882">
    <property type="component" value="Unassembled WGS sequence"/>
</dbReference>
<gene>
    <name evidence="5" type="ORF">C4520_06520</name>
</gene>
<keyword evidence="1" id="KW-0805">Transcription regulation</keyword>
<dbReference type="GO" id="GO:0003677">
    <property type="term" value="F:DNA binding"/>
    <property type="evidence" value="ECO:0007669"/>
    <property type="project" value="UniProtKB-KW"/>
</dbReference>
<evidence type="ECO:0000256" key="1">
    <source>
        <dbReference type="ARBA" id="ARBA00023015"/>
    </source>
</evidence>
<dbReference type="PRINTS" id="PR00035">
    <property type="entry name" value="HTHGNTR"/>
</dbReference>
<dbReference type="EMBL" id="QZKU01000047">
    <property type="protein sequence ID" value="RJP23297.1"/>
    <property type="molecule type" value="Genomic_DNA"/>
</dbReference>
<dbReference type="CDD" id="cd07377">
    <property type="entry name" value="WHTH_GntR"/>
    <property type="match status" value="1"/>
</dbReference>
<protein>
    <submittedName>
        <fullName evidence="5">GntR family transcriptional regulator</fullName>
    </submittedName>
</protein>
<reference evidence="5 6" key="1">
    <citation type="journal article" date="2017" name="ISME J.">
        <title>Energy and carbon metabolisms in a deep terrestrial subsurface fluid microbial community.</title>
        <authorList>
            <person name="Momper L."/>
            <person name="Jungbluth S.P."/>
            <person name="Lee M.D."/>
            <person name="Amend J.P."/>
        </authorList>
    </citation>
    <scope>NUCLEOTIDE SEQUENCE [LARGE SCALE GENOMIC DNA]</scope>
    <source>
        <strain evidence="5">SURF_5</strain>
    </source>
</reference>
<dbReference type="InterPro" id="IPR028978">
    <property type="entry name" value="Chorismate_lyase_/UTRA_dom_sf"/>
</dbReference>
<dbReference type="Gene3D" id="1.10.10.10">
    <property type="entry name" value="Winged helix-like DNA-binding domain superfamily/Winged helix DNA-binding domain"/>
    <property type="match status" value="1"/>
</dbReference>
<dbReference type="SUPFAM" id="SSF46785">
    <property type="entry name" value="Winged helix' DNA-binding domain"/>
    <property type="match status" value="1"/>
</dbReference>
<dbReference type="AlphaFoldDB" id="A0A3A4NS82"/>
<dbReference type="Gene3D" id="3.40.1410.10">
    <property type="entry name" value="Chorismate lyase-like"/>
    <property type="match status" value="1"/>
</dbReference>
<dbReference type="PANTHER" id="PTHR44846:SF1">
    <property type="entry name" value="MANNOSYL-D-GLYCERATE TRANSPORT_METABOLISM SYSTEM REPRESSOR MNGR-RELATED"/>
    <property type="match status" value="1"/>
</dbReference>
<proteinExistence type="predicted"/>
<dbReference type="InterPro" id="IPR011663">
    <property type="entry name" value="UTRA"/>
</dbReference>
<keyword evidence="3" id="KW-0804">Transcription</keyword>
<name>A0A3A4NS82_ABYX5</name>
<comment type="caution">
    <text evidence="5">The sequence shown here is derived from an EMBL/GenBank/DDBJ whole genome shotgun (WGS) entry which is preliminary data.</text>
</comment>
<dbReference type="GO" id="GO:0003700">
    <property type="term" value="F:DNA-binding transcription factor activity"/>
    <property type="evidence" value="ECO:0007669"/>
    <property type="project" value="InterPro"/>
</dbReference>
<feature type="domain" description="HTH gntR-type" evidence="4">
    <location>
        <begin position="57"/>
        <end position="125"/>
    </location>
</feature>
<dbReference type="PROSITE" id="PS50949">
    <property type="entry name" value="HTH_GNTR"/>
    <property type="match status" value="1"/>
</dbReference>
<dbReference type="GO" id="GO:0045892">
    <property type="term" value="P:negative regulation of DNA-templated transcription"/>
    <property type="evidence" value="ECO:0007669"/>
    <property type="project" value="TreeGrafter"/>
</dbReference>
<dbReference type="Pfam" id="PF00392">
    <property type="entry name" value="GntR"/>
    <property type="match status" value="1"/>
</dbReference>
<dbReference type="Pfam" id="PF07702">
    <property type="entry name" value="UTRA"/>
    <property type="match status" value="1"/>
</dbReference>
<evidence type="ECO:0000313" key="5">
    <source>
        <dbReference type="EMBL" id="RJP23297.1"/>
    </source>
</evidence>
<dbReference type="InterPro" id="IPR050679">
    <property type="entry name" value="Bact_HTH_transcr_reg"/>
</dbReference>
<sequence>MFESGPSFFLDNWYGHYNILAANQRIGDYFPPELSGRKLRAGVHAGEDRMKLKKGPIPLYYQLERALRKRILSNRKNGVQAFPNERELCEEYGVSRATVRQALMILERDGLLVREQGRGTFINERNGRDDLFVAYGFMDDLFLFGSKTTLELHTRTLMKVDNQLAEEMHLDEDEEVYFFEGIRSFDEMQFKGLFRAWVPGDIGEKITLGNFSSPFFIAAVEEASLQRVTRAHQTICAKVAAAEHESAMGVGVGHPILVLRRIFFTALDRAVQVSETHLPGDAYGPITILERVTQQDSSHLHKR</sequence>
<dbReference type="InterPro" id="IPR036390">
    <property type="entry name" value="WH_DNA-bd_sf"/>
</dbReference>